<reference evidence="2" key="1">
    <citation type="journal article" date="2016" name="Nat. Commun.">
        <title>The Gonium pectorale genome demonstrates co-option of cell cycle regulation during the evolution of multicellularity.</title>
        <authorList>
            <person name="Hanschen E.R."/>
            <person name="Marriage T.N."/>
            <person name="Ferris P.J."/>
            <person name="Hamaji T."/>
            <person name="Toyoda A."/>
            <person name="Fujiyama A."/>
            <person name="Neme R."/>
            <person name="Noguchi H."/>
            <person name="Minakuchi Y."/>
            <person name="Suzuki M."/>
            <person name="Kawai-Toyooka H."/>
            <person name="Smith D.R."/>
            <person name="Sparks H."/>
            <person name="Anderson J."/>
            <person name="Bakaric R."/>
            <person name="Luria V."/>
            <person name="Karger A."/>
            <person name="Kirschner M.W."/>
            <person name="Durand P.M."/>
            <person name="Michod R.E."/>
            <person name="Nozaki H."/>
            <person name="Olson B.J."/>
        </authorList>
    </citation>
    <scope>NUCLEOTIDE SEQUENCE [LARGE SCALE GENOMIC DNA]</scope>
    <source>
        <strain evidence="2">NIES-2863</strain>
    </source>
</reference>
<dbReference type="EMBL" id="LSYV01000005">
    <property type="protein sequence ID" value="KXZ54921.1"/>
    <property type="molecule type" value="Genomic_DNA"/>
</dbReference>
<comment type="caution">
    <text evidence="1">The sequence shown here is derived from an EMBL/GenBank/DDBJ whole genome shotgun (WGS) entry which is preliminary data.</text>
</comment>
<keyword evidence="2" id="KW-1185">Reference proteome</keyword>
<name>A0A150GYK9_GONPE</name>
<dbReference type="Proteomes" id="UP000075714">
    <property type="component" value="Unassembled WGS sequence"/>
</dbReference>
<proteinExistence type="predicted"/>
<sequence>MGAMGRDTASLAASFKDLQSAQDPGALAKNLLRAVRKEVESQRAAIALSAKTKDILDDTSLLLQRLNTEDVSRSEGLKLVQAAKEHLTKHGVLGEDAGPRWNAAINLLKWSTDQAPSSSSVLPDDLVIPSLFVMATGSLQSVLELDVADLTEVGGTSVLRLVEIKASLSG</sequence>
<gene>
    <name evidence="1" type="ORF">GPECTOR_4g993</name>
</gene>
<organism evidence="1 2">
    <name type="scientific">Gonium pectorale</name>
    <name type="common">Green alga</name>
    <dbReference type="NCBI Taxonomy" id="33097"/>
    <lineage>
        <taxon>Eukaryota</taxon>
        <taxon>Viridiplantae</taxon>
        <taxon>Chlorophyta</taxon>
        <taxon>core chlorophytes</taxon>
        <taxon>Chlorophyceae</taxon>
        <taxon>CS clade</taxon>
        <taxon>Chlamydomonadales</taxon>
        <taxon>Volvocaceae</taxon>
        <taxon>Gonium</taxon>
    </lineage>
</organism>
<protein>
    <submittedName>
        <fullName evidence="1">Uncharacterized protein</fullName>
    </submittedName>
</protein>
<evidence type="ECO:0000313" key="1">
    <source>
        <dbReference type="EMBL" id="KXZ54921.1"/>
    </source>
</evidence>
<dbReference type="AlphaFoldDB" id="A0A150GYK9"/>
<accession>A0A150GYK9</accession>
<evidence type="ECO:0000313" key="2">
    <source>
        <dbReference type="Proteomes" id="UP000075714"/>
    </source>
</evidence>